<dbReference type="PROSITE" id="PS50280">
    <property type="entry name" value="SET"/>
    <property type="match status" value="1"/>
</dbReference>
<accession>A0A7T5R4G6</accession>
<dbReference type="Gene3D" id="2.170.270.10">
    <property type="entry name" value="SET domain"/>
    <property type="match status" value="1"/>
</dbReference>
<gene>
    <name evidence="2" type="ORF">HYS17_05785</name>
</gene>
<dbReference type="Proteomes" id="UP000595362">
    <property type="component" value="Chromosome"/>
</dbReference>
<dbReference type="SUPFAM" id="SSF82199">
    <property type="entry name" value="SET domain"/>
    <property type="match status" value="1"/>
</dbReference>
<dbReference type="GO" id="GO:0032259">
    <property type="term" value="P:methylation"/>
    <property type="evidence" value="ECO:0007669"/>
    <property type="project" value="UniProtKB-KW"/>
</dbReference>
<keyword evidence="2" id="KW-0808">Transferase</keyword>
<proteinExistence type="predicted"/>
<dbReference type="GO" id="GO:0008168">
    <property type="term" value="F:methyltransferase activity"/>
    <property type="evidence" value="ECO:0007669"/>
    <property type="project" value="UniProtKB-KW"/>
</dbReference>
<feature type="domain" description="SET" evidence="1">
    <location>
        <begin position="17"/>
        <end position="130"/>
    </location>
</feature>
<reference evidence="2 3" key="1">
    <citation type="submission" date="2020-07" db="EMBL/GenBank/DDBJ databases">
        <title>Huge and variable diversity of episymbiotic CPR bacteria and DPANN archaea in groundwater ecosystems.</title>
        <authorList>
            <person name="He C.Y."/>
            <person name="Keren R."/>
            <person name="Whittaker M."/>
            <person name="Farag I.F."/>
            <person name="Doudna J."/>
            <person name="Cate J.H.D."/>
            <person name="Banfield J.F."/>
        </authorList>
    </citation>
    <scope>NUCLEOTIDE SEQUENCE [LARGE SCALE GENOMIC DNA]</scope>
    <source>
        <strain evidence="2">NC_groundwater_70_Ag_B-0.1um_54_66</strain>
    </source>
</reference>
<dbReference type="InterPro" id="IPR053185">
    <property type="entry name" value="SET_domain_protein"/>
</dbReference>
<evidence type="ECO:0000313" key="2">
    <source>
        <dbReference type="EMBL" id="QQG37271.1"/>
    </source>
</evidence>
<keyword evidence="2" id="KW-0489">Methyltransferase</keyword>
<dbReference type="Pfam" id="PF00856">
    <property type="entry name" value="SET"/>
    <property type="match status" value="1"/>
</dbReference>
<evidence type="ECO:0000313" key="3">
    <source>
        <dbReference type="Proteomes" id="UP000595362"/>
    </source>
</evidence>
<dbReference type="AlphaFoldDB" id="A0A7T5R4G6"/>
<dbReference type="PANTHER" id="PTHR47332:SF4">
    <property type="entry name" value="SET DOMAIN-CONTAINING PROTEIN 5"/>
    <property type="match status" value="1"/>
</dbReference>
<dbReference type="InterPro" id="IPR001214">
    <property type="entry name" value="SET_dom"/>
</dbReference>
<organism evidence="2 3">
    <name type="scientific">Micavibrio aeruginosavorus</name>
    <dbReference type="NCBI Taxonomy" id="349221"/>
    <lineage>
        <taxon>Bacteria</taxon>
        <taxon>Pseudomonadati</taxon>
        <taxon>Bdellovibrionota</taxon>
        <taxon>Bdellovibrionia</taxon>
        <taxon>Bdellovibrionales</taxon>
        <taxon>Pseudobdellovibrionaceae</taxon>
        <taxon>Micavibrio</taxon>
    </lineage>
</organism>
<name>A0A7T5R4G6_9BACT</name>
<protein>
    <submittedName>
        <fullName evidence="2">SET domain-containing protein-lysine N-methyltransferase</fullName>
    </submittedName>
</protein>
<sequence length="138" mass="15625">MSANVLKKPEPAPPLNPLVEWAYVDGKDRGIIARVDIPKGALIERSPAIVFPVEDMTRADGSSLLLENYCFLWEEKGEDIEYAIGLGYIGLYNHSKNPNAEFDCEFETKEMTMTAARDIKAGEEITFDYDCELWFEPK</sequence>
<evidence type="ECO:0000259" key="1">
    <source>
        <dbReference type="PROSITE" id="PS50280"/>
    </source>
</evidence>
<dbReference type="EMBL" id="CP066681">
    <property type="protein sequence ID" value="QQG37271.1"/>
    <property type="molecule type" value="Genomic_DNA"/>
</dbReference>
<dbReference type="SMART" id="SM00317">
    <property type="entry name" value="SET"/>
    <property type="match status" value="1"/>
</dbReference>
<dbReference type="PANTHER" id="PTHR47332">
    <property type="entry name" value="SET DOMAIN-CONTAINING PROTEIN 5"/>
    <property type="match status" value="1"/>
</dbReference>
<dbReference type="InterPro" id="IPR046341">
    <property type="entry name" value="SET_dom_sf"/>
</dbReference>